<reference evidence="2 3" key="1">
    <citation type="journal article" date="2013" name="Nat. Genet.">
        <title>The high-quality draft genome of peach (Prunus persica) identifies unique patterns of genetic diversity, domestication and genome evolution.</title>
        <authorList>
            <consortium name="International Peach Genome Initiative"/>
            <person name="Verde I."/>
            <person name="Abbott A.G."/>
            <person name="Scalabrin S."/>
            <person name="Jung S."/>
            <person name="Shu S."/>
            <person name="Marroni F."/>
            <person name="Zhebentyayeva T."/>
            <person name="Dettori M.T."/>
            <person name="Grimwood J."/>
            <person name="Cattonaro F."/>
            <person name="Zuccolo A."/>
            <person name="Rossini L."/>
            <person name="Jenkins J."/>
            <person name="Vendramin E."/>
            <person name="Meisel L.A."/>
            <person name="Decroocq V."/>
            <person name="Sosinski B."/>
            <person name="Prochnik S."/>
            <person name="Mitros T."/>
            <person name="Policriti A."/>
            <person name="Cipriani G."/>
            <person name="Dondini L."/>
            <person name="Ficklin S."/>
            <person name="Goodstein D.M."/>
            <person name="Xuan P."/>
            <person name="Del Fabbro C."/>
            <person name="Aramini V."/>
            <person name="Copetti D."/>
            <person name="Gonzalez S."/>
            <person name="Horner D.S."/>
            <person name="Falchi R."/>
            <person name="Lucas S."/>
            <person name="Mica E."/>
            <person name="Maldonado J."/>
            <person name="Lazzari B."/>
            <person name="Bielenberg D."/>
            <person name="Pirona R."/>
            <person name="Miculan M."/>
            <person name="Barakat A."/>
            <person name="Testolin R."/>
            <person name="Stella A."/>
            <person name="Tartarini S."/>
            <person name="Tonutti P."/>
            <person name="Arus P."/>
            <person name="Orellana A."/>
            <person name="Wells C."/>
            <person name="Main D."/>
            <person name="Vizzotto G."/>
            <person name="Silva H."/>
            <person name="Salamini F."/>
            <person name="Schmutz J."/>
            <person name="Morgante M."/>
            <person name="Rokhsar D.S."/>
        </authorList>
    </citation>
    <scope>NUCLEOTIDE SEQUENCE [LARGE SCALE GENOMIC DNA]</scope>
    <source>
        <strain evidence="3">cv. Nemared</strain>
    </source>
</reference>
<name>M5X469_PRUPE</name>
<sequence>MASVTMTASSLGGATLSSCSPITAPEEQKVKINCDTKKEDKNGSCSAAGIALADGPKPGTPPPHHNPTTPPRGREARKAFASVCVIMPAAKICRR</sequence>
<feature type="compositionally biased region" description="Pro residues" evidence="1">
    <location>
        <begin position="58"/>
        <end position="70"/>
    </location>
</feature>
<gene>
    <name evidence="2" type="ORF">PRUPE_2G015200</name>
</gene>
<protein>
    <submittedName>
        <fullName evidence="2">Uncharacterized protein</fullName>
    </submittedName>
</protein>
<feature type="region of interest" description="Disordered" evidence="1">
    <location>
        <begin position="37"/>
        <end position="77"/>
    </location>
</feature>
<keyword evidence="3" id="KW-1185">Reference proteome</keyword>
<dbReference type="EMBL" id="CM007652">
    <property type="protein sequence ID" value="ONI20432.1"/>
    <property type="molecule type" value="Genomic_DNA"/>
</dbReference>
<dbReference type="AlphaFoldDB" id="M5X469"/>
<organism evidence="2 3">
    <name type="scientific">Prunus persica</name>
    <name type="common">Peach</name>
    <name type="synonym">Amygdalus persica</name>
    <dbReference type="NCBI Taxonomy" id="3760"/>
    <lineage>
        <taxon>Eukaryota</taxon>
        <taxon>Viridiplantae</taxon>
        <taxon>Streptophyta</taxon>
        <taxon>Embryophyta</taxon>
        <taxon>Tracheophyta</taxon>
        <taxon>Spermatophyta</taxon>
        <taxon>Magnoliopsida</taxon>
        <taxon>eudicotyledons</taxon>
        <taxon>Gunneridae</taxon>
        <taxon>Pentapetalae</taxon>
        <taxon>rosids</taxon>
        <taxon>fabids</taxon>
        <taxon>Rosales</taxon>
        <taxon>Rosaceae</taxon>
        <taxon>Amygdaloideae</taxon>
        <taxon>Amygdaleae</taxon>
        <taxon>Prunus</taxon>
    </lineage>
</organism>
<dbReference type="Proteomes" id="UP000006882">
    <property type="component" value="Chromosome G2"/>
</dbReference>
<dbReference type="HOGENOM" id="CLU_145081_1_0_1"/>
<evidence type="ECO:0000313" key="3">
    <source>
        <dbReference type="Proteomes" id="UP000006882"/>
    </source>
</evidence>
<accession>M5X469</accession>
<feature type="region of interest" description="Disordered" evidence="1">
    <location>
        <begin position="1"/>
        <end position="22"/>
    </location>
</feature>
<proteinExistence type="predicted"/>
<feature type="compositionally biased region" description="Polar residues" evidence="1">
    <location>
        <begin position="1"/>
        <end position="21"/>
    </location>
</feature>
<evidence type="ECO:0000256" key="1">
    <source>
        <dbReference type="SAM" id="MobiDB-lite"/>
    </source>
</evidence>
<evidence type="ECO:0000313" key="2">
    <source>
        <dbReference type="EMBL" id="ONI20432.1"/>
    </source>
</evidence>
<dbReference type="Gramene" id="ONI20432">
    <property type="protein sequence ID" value="ONI20432"/>
    <property type="gene ID" value="PRUPE_2G015200"/>
</dbReference>